<proteinExistence type="predicted"/>
<feature type="domain" description="TonB-dependent receptor plug" evidence="5">
    <location>
        <begin position="118"/>
        <end position="216"/>
    </location>
</feature>
<feature type="signal peptide" evidence="4">
    <location>
        <begin position="1"/>
        <end position="23"/>
    </location>
</feature>
<feature type="chain" id="PRO_5027929576" evidence="4">
    <location>
        <begin position="24"/>
        <end position="820"/>
    </location>
</feature>
<reference evidence="6 7" key="1">
    <citation type="submission" date="2020-06" db="EMBL/GenBank/DDBJ databases">
        <authorList>
            <person name="Criscuolo A."/>
        </authorList>
    </citation>
    <scope>NUCLEOTIDE SEQUENCE [LARGE SCALE GENOMIC DNA]</scope>
    <source>
        <strain evidence="7">CIP 110025</strain>
    </source>
</reference>
<dbReference type="SUPFAM" id="SSF56935">
    <property type="entry name" value="Porins"/>
    <property type="match status" value="1"/>
</dbReference>
<dbReference type="InterPro" id="IPR036942">
    <property type="entry name" value="Beta-barrel_TonB_sf"/>
</dbReference>
<keyword evidence="3" id="KW-0998">Cell outer membrane</keyword>
<dbReference type="Proteomes" id="UP000556700">
    <property type="component" value="Unassembled WGS sequence"/>
</dbReference>
<comment type="caution">
    <text evidence="6">The sequence shown here is derived from an EMBL/GenBank/DDBJ whole genome shotgun (WGS) entry which is preliminary data.</text>
</comment>
<evidence type="ECO:0000313" key="7">
    <source>
        <dbReference type="Proteomes" id="UP000556700"/>
    </source>
</evidence>
<keyword evidence="7" id="KW-1185">Reference proteome</keyword>
<dbReference type="AlphaFoldDB" id="A0A6V6Z6T9"/>
<dbReference type="Gene3D" id="2.40.170.20">
    <property type="entry name" value="TonB-dependent receptor, beta-barrel domain"/>
    <property type="match status" value="1"/>
</dbReference>
<sequence length="820" mass="93663">MNNFKLIIVFLFLWIGYASSAQSARVKGVILDSENHPVADVNVTTGDKAAKSDAKGYFQIFVPSNKKVVLVFTHISLKMMTLTVNLKPYETFVFNPVMNNSEEQMGEVFVTSKNKKRVQGITVIDQATIKKVPGANAGIENILKTLPGVNSNNELSTQYAVRGGNYDENLVYVNEIEVYRPFLIRSGQQEGLSFTNTDLVQNIDFSAGGFQAKYGDKLSSVLDISYRKPTQFGASLEASFLGGSISVDAVSRNKKWSAVTGVRYRNNSLLVNSQDTQTNYTPTFADIQTNINYDVSQKWQLSFLGNISQNKYLYQPLTRETKFGTIDQPMALAVFYEGQEKDQYDTYFGALKTTYKASPTFTLKLIGSLFHTIEKEHFDILAQYRLGNVDDNGNINPDDVDFTRGIGTQLNHARNDLDALIANVEIKGFKEWNDSQLEFGLKYTRESIRDRIVEWEMIDSAGFSLNPRILNLPKNNQPYEPYIGPLLPYQNIRATNFNDINRFSGYVQWNNKTELGSNQFWYTIGTRFQSWQVSGATVEGKNQTAFSPRVQFALKPDWDRDMIFRISGGLYYQPPFYRELRDAEGEVNPDVKAQQSIHFVLSNDYNFKMWNRPFKWVTELYYKSLSDVNVYSIDNVRIRYVADNNAKAYAQGLDFRLNGEFVPGTESWISFGYLKTEENYNNKGFIARPTDQRLKFAMLFQDYMPNIPSIKLYLNLVYNTGLPGGSPSYSDPYLYQNRLNDYRRADVGFAKVFIDQSSAAKSGWLKNFKELSLGVEIFNIFNNQNAITNTWVRDAYSKNQYAIPNYMTSRVFNIKLNARL</sequence>
<dbReference type="InterPro" id="IPR012910">
    <property type="entry name" value="Plug_dom"/>
</dbReference>
<evidence type="ECO:0000256" key="2">
    <source>
        <dbReference type="ARBA" id="ARBA00023136"/>
    </source>
</evidence>
<dbReference type="InterPro" id="IPR037066">
    <property type="entry name" value="Plug_dom_sf"/>
</dbReference>
<organism evidence="6 7">
    <name type="scientific">Flavobacterium chungangense</name>
    <dbReference type="NCBI Taxonomy" id="554283"/>
    <lineage>
        <taxon>Bacteria</taxon>
        <taxon>Pseudomonadati</taxon>
        <taxon>Bacteroidota</taxon>
        <taxon>Flavobacteriia</taxon>
        <taxon>Flavobacteriales</taxon>
        <taxon>Flavobacteriaceae</taxon>
        <taxon>Flavobacterium</taxon>
    </lineage>
</organism>
<evidence type="ECO:0000313" key="6">
    <source>
        <dbReference type="EMBL" id="CAD0007513.1"/>
    </source>
</evidence>
<comment type="subcellular location">
    <subcellularLocation>
        <location evidence="1">Cell outer membrane</location>
    </subcellularLocation>
</comment>
<dbReference type="SUPFAM" id="SSF49464">
    <property type="entry name" value="Carboxypeptidase regulatory domain-like"/>
    <property type="match status" value="1"/>
</dbReference>
<accession>A0A6V6Z6T9</accession>
<dbReference type="EMBL" id="CAIJDO010000195">
    <property type="protein sequence ID" value="CAD0007513.1"/>
    <property type="molecule type" value="Genomic_DNA"/>
</dbReference>
<dbReference type="Gene3D" id="2.170.130.10">
    <property type="entry name" value="TonB-dependent receptor, plug domain"/>
    <property type="match status" value="1"/>
</dbReference>
<evidence type="ECO:0000259" key="5">
    <source>
        <dbReference type="Pfam" id="PF07715"/>
    </source>
</evidence>
<evidence type="ECO:0000256" key="3">
    <source>
        <dbReference type="ARBA" id="ARBA00023237"/>
    </source>
</evidence>
<evidence type="ECO:0000256" key="4">
    <source>
        <dbReference type="SAM" id="SignalP"/>
    </source>
</evidence>
<dbReference type="Pfam" id="PF07715">
    <property type="entry name" value="Plug"/>
    <property type="match status" value="1"/>
</dbReference>
<evidence type="ECO:0000256" key="1">
    <source>
        <dbReference type="ARBA" id="ARBA00004442"/>
    </source>
</evidence>
<protein>
    <submittedName>
        <fullName evidence="6">TonB-dependent receptor</fullName>
    </submittedName>
</protein>
<keyword evidence="2" id="KW-0472">Membrane</keyword>
<dbReference type="RefSeq" id="WP_031456976.1">
    <property type="nucleotide sequence ID" value="NZ_CAIJDO010000195.1"/>
</dbReference>
<keyword evidence="4" id="KW-0732">Signal</keyword>
<name>A0A6V6Z6T9_9FLAO</name>
<dbReference type="GO" id="GO:0009279">
    <property type="term" value="C:cell outer membrane"/>
    <property type="evidence" value="ECO:0007669"/>
    <property type="project" value="UniProtKB-SubCell"/>
</dbReference>
<keyword evidence="6" id="KW-0675">Receptor</keyword>
<dbReference type="InterPro" id="IPR008969">
    <property type="entry name" value="CarboxyPept-like_regulatory"/>
</dbReference>
<gene>
    <name evidence="6" type="ORF">FLACHUCJ7_03342</name>
</gene>